<gene>
    <name evidence="8" type="ORF">BZG36_02273</name>
</gene>
<feature type="active site" evidence="5 6">
    <location>
        <position position="538"/>
    </location>
</feature>
<reference evidence="8 9" key="1">
    <citation type="journal article" date="2017" name="Mycologia">
        <title>Bifiguratus adelaidae, gen. et sp. nov., a new member of Mucoromycotina in endophytic and soil-dwelling habitats.</title>
        <authorList>
            <person name="Torres-Cruz T.J."/>
            <person name="Billingsley Tobias T.L."/>
            <person name="Almatruk M."/>
            <person name="Hesse C."/>
            <person name="Kuske C.R."/>
            <person name="Desiro A."/>
            <person name="Benucci G.M."/>
            <person name="Bonito G."/>
            <person name="Stajich J.E."/>
            <person name="Dunlap C."/>
            <person name="Arnold A.E."/>
            <person name="Porras-Alfaro A."/>
        </authorList>
    </citation>
    <scope>NUCLEOTIDE SEQUENCE [LARGE SCALE GENOMIC DNA]</scope>
    <source>
        <strain evidence="8 9">AZ0501</strain>
    </source>
</reference>
<dbReference type="InterPro" id="IPR022682">
    <property type="entry name" value="Calpain_domain_III"/>
</dbReference>
<dbReference type="Pfam" id="PF01067">
    <property type="entry name" value="Calpain_III"/>
    <property type="match status" value="2"/>
</dbReference>
<dbReference type="Pfam" id="PF04212">
    <property type="entry name" value="MIT"/>
    <property type="match status" value="1"/>
</dbReference>
<name>A0A261XY72_9FUNG</name>
<evidence type="ECO:0000259" key="7">
    <source>
        <dbReference type="PROSITE" id="PS50203"/>
    </source>
</evidence>
<dbReference type="Proteomes" id="UP000242875">
    <property type="component" value="Unassembled WGS sequence"/>
</dbReference>
<dbReference type="InterPro" id="IPR051297">
    <property type="entry name" value="PalB/RIM13"/>
</dbReference>
<keyword evidence="4 6" id="KW-0788">Thiol protease</keyword>
<comment type="similarity">
    <text evidence="1">Belongs to the peptidase C2 family. PalB/RIM13 subfamily.</text>
</comment>
<keyword evidence="9" id="KW-1185">Reference proteome</keyword>
<dbReference type="InterPro" id="IPR022684">
    <property type="entry name" value="Calpain_cysteine_protease"/>
</dbReference>
<dbReference type="PANTHER" id="PTHR46143">
    <property type="entry name" value="CALPAIN-7"/>
    <property type="match status" value="1"/>
</dbReference>
<dbReference type="Gene3D" id="2.60.120.380">
    <property type="match status" value="3"/>
</dbReference>
<comment type="caution">
    <text evidence="8">The sequence shown here is derived from an EMBL/GenBank/DDBJ whole genome shotgun (WGS) entry which is preliminary data.</text>
</comment>
<dbReference type="GO" id="GO:0006508">
    <property type="term" value="P:proteolysis"/>
    <property type="evidence" value="ECO:0007669"/>
    <property type="project" value="UniProtKB-KW"/>
</dbReference>
<dbReference type="PANTHER" id="PTHR46143:SF1">
    <property type="entry name" value="CALPAIN-7"/>
    <property type="match status" value="1"/>
</dbReference>
<dbReference type="PROSITE" id="PS50203">
    <property type="entry name" value="CALPAIN_CAT"/>
    <property type="match status" value="1"/>
</dbReference>
<dbReference type="OrthoDB" id="167576at2759"/>
<sequence length="1010" mass="113587">MSSQGGVGSPSEGSDSSLGNLYRSAFQLASKAVQLDGGGQAREARQRYMQVNEVCLSLVSGMKRDNTNASQAILSDTTWNEHTVDQNEAQRKRVMAKLTEYTHRVEQINSHLKDHSDTLGRQPSQERQEIAISAQARSITKTDADDLMEKAKFILSQAQLHDSKQNLEFAFDLYRDAAELFLKAHSVGSSDEGSRNEIKAQALAALTRAEQLNNLPKEQLLNKKMSHLSVTPTTPPLRSPTINPLTFVDASSEAPRLSSAEISLLRETSNVNGKVYLPWMDVDLKERFDFDKQYRDPDGFLALSPKQTAIFGAWKRPSDIMRKPEMIELVSSTSIVQDIVTDCSFVASLCVSAAYENRFKKQLITACIFPQDKMGQPLYNPNGKYMVKLHYNGIPRKVGKHSIDTLNVIDDYLPVSKDGKLMCTFSTNTEELWASIIEKAYMKLMGGYDFPGSNSGIDLHTLTGWIPEHIFINDKGFNKENVWKRIVDGQKYGDALITISTGKMTDEEADSLGLVATHAYAVLDVREVLGKRLLEVKNPWNHKRWKGPFSHLDNDGWTEELKSALRFDPKSVAHRDDGMFWIDFDSVCAEFDSIHMNWNPELFKHRWVIHYPWPSNLGPKKDLYNLGYNPQFRLEVEVKGNQASAVWLLLTKHITKKEENRDYITIYVYKDTKGEKVYYPGKAMKEGTYVNSPHILMRFNASPGTSWYTIVVSQHEKSRTLNFSLRAFSTSKFKLGEVPRKYIYEQKIAGQWTELTAGGNTTNATFTNNPEWKLTIPESSAQADVLLMLEAPRAFAVHAVLLRGGNRVSNVSFTDIISQSGDYRHGFAYCEALNLKAGEYTIIASTYEAGLLGQFFLTVASTVNFTCISLPLEGAGMYKQTIRDAWVGGLNAMGCRRNYHLNPQYFIDVTEQTTIKIRLQTPAIDPIPNTNVTVYERHPTQPLGKEVATSGPYTNLIQGVVTTEKVLLPNERGYTAIFATWEAGISGSFIAYVYTDRPVKVYKAPVATKY</sequence>
<evidence type="ECO:0000256" key="4">
    <source>
        <dbReference type="ARBA" id="ARBA00022807"/>
    </source>
</evidence>
<dbReference type="GO" id="GO:0004198">
    <property type="term" value="F:calcium-dependent cysteine-type endopeptidase activity"/>
    <property type="evidence" value="ECO:0007669"/>
    <property type="project" value="InterPro"/>
</dbReference>
<protein>
    <recommendedName>
        <fullName evidence="7">Calpain catalytic domain-containing protein</fullName>
    </recommendedName>
</protein>
<dbReference type="InterPro" id="IPR036213">
    <property type="entry name" value="Calpain_III_sf"/>
</dbReference>
<dbReference type="Gene3D" id="1.20.58.80">
    <property type="entry name" value="Phosphotransferase system, lactose/cellobiose-type IIA subunit"/>
    <property type="match status" value="2"/>
</dbReference>
<dbReference type="AlphaFoldDB" id="A0A261XY72"/>
<feature type="active site" evidence="5 6">
    <location>
        <position position="518"/>
    </location>
</feature>
<dbReference type="EMBL" id="MVBO01000092">
    <property type="protein sequence ID" value="OZJ03292.1"/>
    <property type="molecule type" value="Genomic_DNA"/>
</dbReference>
<dbReference type="InterPro" id="IPR036181">
    <property type="entry name" value="MIT_dom_sf"/>
</dbReference>
<dbReference type="Pfam" id="PF00648">
    <property type="entry name" value="Peptidase_C2"/>
    <property type="match status" value="1"/>
</dbReference>
<keyword evidence="2 6" id="KW-0645">Protease</keyword>
<keyword evidence="3 6" id="KW-0378">Hydrolase</keyword>
<feature type="domain" description="Calpain catalytic" evidence="7">
    <location>
        <begin position="288"/>
        <end position="600"/>
    </location>
</feature>
<evidence type="ECO:0000256" key="6">
    <source>
        <dbReference type="PROSITE-ProRule" id="PRU00239"/>
    </source>
</evidence>
<proteinExistence type="inferred from homology"/>
<evidence type="ECO:0000256" key="3">
    <source>
        <dbReference type="ARBA" id="ARBA00022801"/>
    </source>
</evidence>
<dbReference type="SMART" id="SM00745">
    <property type="entry name" value="MIT"/>
    <property type="match status" value="2"/>
</dbReference>
<organism evidence="8 9">
    <name type="scientific">Bifiguratus adelaidae</name>
    <dbReference type="NCBI Taxonomy" id="1938954"/>
    <lineage>
        <taxon>Eukaryota</taxon>
        <taxon>Fungi</taxon>
        <taxon>Fungi incertae sedis</taxon>
        <taxon>Mucoromycota</taxon>
        <taxon>Mucoromycotina</taxon>
        <taxon>Endogonomycetes</taxon>
        <taxon>Endogonales</taxon>
        <taxon>Endogonales incertae sedis</taxon>
        <taxon>Bifiguratus</taxon>
    </lineage>
</organism>
<dbReference type="InterPro" id="IPR007330">
    <property type="entry name" value="MIT_dom"/>
</dbReference>
<dbReference type="InterPro" id="IPR022683">
    <property type="entry name" value="Calpain_III"/>
</dbReference>
<dbReference type="CDD" id="cd00044">
    <property type="entry name" value="CysPc"/>
    <property type="match status" value="1"/>
</dbReference>
<dbReference type="PRINTS" id="PR00704">
    <property type="entry name" value="CALPAIN"/>
</dbReference>
<evidence type="ECO:0000313" key="8">
    <source>
        <dbReference type="EMBL" id="OZJ03292.1"/>
    </source>
</evidence>
<dbReference type="InterPro" id="IPR038765">
    <property type="entry name" value="Papain-like_cys_pep_sf"/>
</dbReference>
<feature type="active site" evidence="5 6">
    <location>
        <position position="343"/>
    </location>
</feature>
<evidence type="ECO:0000256" key="5">
    <source>
        <dbReference type="PIRSR" id="PIRSR622684-1"/>
    </source>
</evidence>
<dbReference type="SUPFAM" id="SSF54001">
    <property type="entry name" value="Cysteine proteinases"/>
    <property type="match status" value="1"/>
</dbReference>
<dbReference type="SMART" id="SM00720">
    <property type="entry name" value="calpain_III"/>
    <property type="match status" value="1"/>
</dbReference>
<evidence type="ECO:0000313" key="9">
    <source>
        <dbReference type="Proteomes" id="UP000242875"/>
    </source>
</evidence>
<accession>A0A261XY72</accession>
<dbReference type="Gene3D" id="3.90.70.10">
    <property type="entry name" value="Cysteine proteinases"/>
    <property type="match status" value="1"/>
</dbReference>
<dbReference type="SUPFAM" id="SSF116846">
    <property type="entry name" value="MIT domain"/>
    <property type="match status" value="2"/>
</dbReference>
<dbReference type="SUPFAM" id="SSF49758">
    <property type="entry name" value="Calpain large subunit, middle domain (domain III)"/>
    <property type="match status" value="3"/>
</dbReference>
<dbReference type="InterPro" id="IPR001300">
    <property type="entry name" value="Peptidase_C2_calpain_cat"/>
</dbReference>
<evidence type="ECO:0000256" key="2">
    <source>
        <dbReference type="ARBA" id="ARBA00022670"/>
    </source>
</evidence>
<evidence type="ECO:0000256" key="1">
    <source>
        <dbReference type="ARBA" id="ARBA00010193"/>
    </source>
</evidence>
<dbReference type="SMART" id="SM00230">
    <property type="entry name" value="CysPc"/>
    <property type="match status" value="1"/>
</dbReference>